<dbReference type="OrthoDB" id="205623at2759"/>
<dbReference type="SUPFAM" id="SSF52540">
    <property type="entry name" value="P-loop containing nucleoside triphosphate hydrolases"/>
    <property type="match status" value="1"/>
</dbReference>
<evidence type="ECO:0000313" key="2">
    <source>
        <dbReference type="Proteomes" id="UP000233556"/>
    </source>
</evidence>
<name>A0A2I0T3E3_LIMLA</name>
<reference evidence="2" key="1">
    <citation type="submission" date="2017-11" db="EMBL/GenBank/DDBJ databases">
        <authorList>
            <person name="Lima N.C."/>
            <person name="Parody-Merino A.M."/>
            <person name="Battley P.F."/>
            <person name="Fidler A.E."/>
            <person name="Prosdocimi F."/>
        </authorList>
    </citation>
    <scope>NUCLEOTIDE SEQUENCE [LARGE SCALE GENOMIC DNA]</scope>
</reference>
<protein>
    <submittedName>
        <fullName evidence="1">Uncharacterized protein</fullName>
    </submittedName>
</protein>
<evidence type="ECO:0000313" key="1">
    <source>
        <dbReference type="EMBL" id="PKU28298.1"/>
    </source>
</evidence>
<proteinExistence type="predicted"/>
<accession>A0A2I0T3E3</accession>
<dbReference type="Gene3D" id="3.40.50.300">
    <property type="entry name" value="P-loop containing nucleotide triphosphate hydrolases"/>
    <property type="match status" value="1"/>
</dbReference>
<dbReference type="EMBL" id="KZ521312">
    <property type="protein sequence ID" value="PKU28298.1"/>
    <property type="molecule type" value="Genomic_DNA"/>
</dbReference>
<dbReference type="AlphaFoldDB" id="A0A2I0T3E3"/>
<keyword evidence="2" id="KW-1185">Reference proteome</keyword>
<organism evidence="1 2">
    <name type="scientific">Limosa lapponica baueri</name>
    <dbReference type="NCBI Taxonomy" id="1758121"/>
    <lineage>
        <taxon>Eukaryota</taxon>
        <taxon>Metazoa</taxon>
        <taxon>Chordata</taxon>
        <taxon>Craniata</taxon>
        <taxon>Vertebrata</taxon>
        <taxon>Euteleostomi</taxon>
        <taxon>Archelosauria</taxon>
        <taxon>Archosauria</taxon>
        <taxon>Dinosauria</taxon>
        <taxon>Saurischia</taxon>
        <taxon>Theropoda</taxon>
        <taxon>Coelurosauria</taxon>
        <taxon>Aves</taxon>
        <taxon>Neognathae</taxon>
        <taxon>Neoaves</taxon>
        <taxon>Charadriiformes</taxon>
        <taxon>Scolopacidae</taxon>
        <taxon>Limosa</taxon>
    </lineage>
</organism>
<reference evidence="2" key="2">
    <citation type="submission" date="2017-12" db="EMBL/GenBank/DDBJ databases">
        <title>Genome sequence of the Bar-tailed Godwit (Limosa lapponica baueri).</title>
        <authorList>
            <person name="Lima N.C.B."/>
            <person name="Parody-Merino A.M."/>
            <person name="Battley P.F."/>
            <person name="Fidler A.E."/>
            <person name="Prosdocimi F."/>
        </authorList>
    </citation>
    <scope>NUCLEOTIDE SEQUENCE [LARGE SCALE GENOMIC DNA]</scope>
</reference>
<dbReference type="InterPro" id="IPR027417">
    <property type="entry name" value="P-loop_NTPase"/>
</dbReference>
<dbReference type="Proteomes" id="UP000233556">
    <property type="component" value="Unassembled WGS sequence"/>
</dbReference>
<gene>
    <name evidence="1" type="ORF">llap_21398</name>
</gene>
<sequence>MGSSGSKKAKVKQRVNWREATGHRLFAYKDNGLTMEPSKEYLFEYKGFNFVTNTTPEYVASLEDFEIKDSDIFLATYPKSEFSSVLHDHPVSSPAVINLRYPPILLLNLYHSTEKSSRLIMPSRARQSAEL</sequence>